<feature type="domain" description="Carrier" evidence="5">
    <location>
        <begin position="6"/>
        <end position="80"/>
    </location>
</feature>
<gene>
    <name evidence="6" type="ORF">E1295_46780</name>
</gene>
<keyword evidence="7" id="KW-1185">Reference proteome</keyword>
<dbReference type="Gene3D" id="3.40.50.980">
    <property type="match status" value="2"/>
</dbReference>
<dbReference type="GO" id="GO:0031177">
    <property type="term" value="F:phosphopantetheine binding"/>
    <property type="evidence" value="ECO:0007669"/>
    <property type="project" value="InterPro"/>
</dbReference>
<feature type="region of interest" description="Disordered" evidence="4">
    <location>
        <begin position="78"/>
        <end position="98"/>
    </location>
</feature>
<keyword evidence="3" id="KW-0597">Phosphoprotein</keyword>
<dbReference type="InterPro" id="IPR036736">
    <property type="entry name" value="ACP-like_sf"/>
</dbReference>
<evidence type="ECO:0000259" key="5">
    <source>
        <dbReference type="PROSITE" id="PS50075"/>
    </source>
</evidence>
<dbReference type="PANTHER" id="PTHR45527">
    <property type="entry name" value="NONRIBOSOMAL PEPTIDE SYNTHETASE"/>
    <property type="match status" value="1"/>
</dbReference>
<dbReference type="RefSeq" id="WP_132641657.1">
    <property type="nucleotide sequence ID" value="NZ_SMLD01000299.1"/>
</dbReference>
<keyword evidence="2" id="KW-0596">Phosphopantetheine</keyword>
<dbReference type="Gene3D" id="1.10.1200.10">
    <property type="entry name" value="ACP-like"/>
    <property type="match status" value="2"/>
</dbReference>
<evidence type="ECO:0000313" key="7">
    <source>
        <dbReference type="Proteomes" id="UP000295136"/>
    </source>
</evidence>
<protein>
    <submittedName>
        <fullName evidence="6">Amino acid adenylation domain-containing protein</fullName>
    </submittedName>
</protein>
<dbReference type="Gene3D" id="3.30.559.30">
    <property type="entry name" value="Nonribosomal peptide synthetase, condensation domain"/>
    <property type="match status" value="3"/>
</dbReference>
<evidence type="ECO:0000256" key="4">
    <source>
        <dbReference type="SAM" id="MobiDB-lite"/>
    </source>
</evidence>
<feature type="non-terminal residue" evidence="6">
    <location>
        <position position="1"/>
    </location>
</feature>
<feature type="domain" description="Carrier" evidence="5">
    <location>
        <begin position="1503"/>
        <end position="1579"/>
    </location>
</feature>
<evidence type="ECO:0000256" key="3">
    <source>
        <dbReference type="ARBA" id="ARBA00022553"/>
    </source>
</evidence>
<sequence>PAGTMAGGAEPVAVLCALFAEVLQVAEAAPDDDFFHLGGDSIVAIQLVNLARRRALPLSPQDVFVHRTPAALALAAAPENPEPAVPQPAVPQPAVPEPAGSDGVGEVMLTPIVHRLAELGGGISRLNQAELFRTPPGMTHEQVAGLIRALTDRHDALRLRLSRPSPLLWSLEARPAGEPPEPGVLAVDASGHDEDGLHALVAAESDAAAGRLDPDAGRIVEAVWFDRGPDRQGRLLIVVHHLAVDGVSWRILADDLRQAWDAVAAGERPVLDPAGTSLRAHARALNENASQAARLAEFEHWADTLRPGGELDPATPATGLTVGATRDHVLRLHSDVTKPLLTTVPAGQGGDVTETLVAALHTAVARWRSASGRDADAPLLLDLERHGRAGDAGLSRTVGWFTAIAPVRLPGGRATPGEVREALRAVPGGGLGFGLLRYCNPRTSAALARLGTPQLLFNYLGRFPAGGRHDWDTAPETAALRVAPDPDLGTPYLLEINVACHDTPDGPELHAVFTYAEGGLGADDARLIADAWGAALRDDAARLIAGGGGAAPREPSSAPGTWALSPLQEGLFFQARYAGDADVYVAQNAFDFAAPLDLPALRLAYAALLDRHPALRLGFAAGDGHRPVAVAGTGLDATVGVIDLSGDDSRLPGVMEEDRRRPFDPARPPLCRLTVVHLPGGRDRLLLTYHLLLWDGWSRELVLRELFALYDSRGERGALPTGGATFTDHLAWLARQDAGAAGRAWARALDGVEPTVLYPAAAGTAPVPATSLSARLTEEQTRQVTGQARRRGVTLNAMLTTALGMVLAHASGRGDAVFGTTVAGRPTELDGIESAIGVFLNTVPAVVRFAPGESTLDVMRRVQAERAGLMPYEFLGLGDIQRAAGHDTLFDSLYVLQNFLDDDTFTDLEEAYGIVGVSSVDATHYPLTWVVTPGARLTLRLEYRGDVVAPERARALLARLEHVLLRLAADPEASVADVPLLLPGESPAMDGITGPAGDDTIADLLAAQAGRTPGRSALTFQDRTVTYAELDARVNQIARSLLAGGAAPERIVALAVPRSIDMVAALFAVLRTGAAYLPLELDHPDERLLAMLADAGPVLLVTTRAVEPRLASHPVARLLLDDVPGDAGPVRVPRRAGRLEHPAYVIYTSGSTGRPKGVVTPYRGLTNMQLNHREAIFTPTVEAAGGRILTIAHTVSFSFDMSWEELLWLVEGHHVHICDEELRRDATALVAYCHRHRVDVVNVTPTYARHLLDEGLLDGPHRPPLVLLGGEAVPQSLWSDLREAEGVHGYNLYGPTEYTINTLGAGTGDSATTTVGRPIRNTRCYVLDAFLRPAPVGELYIAGAGLARGYLGRPGLSAGRFVADPYVPGGRMYRTGDLVRVRGDGNLDFLGRTDDQVKIRGHRVEPGEVEAAVTAQTGVRRSAVLAVPDQAGGGRLVAYLVPDRPGDADALAAEVHRGLKAVLPGHLVPSAYAVVDALPLTVNGKLDTAALPPPRALASHSRPPANERERLLCALFGQALGDGGEVGPEDDFFDRGGHSLLAIRLLGLVRAATDADLTLRDLFDARTPAGLAGRLAAADGPARPPLVPRPRPERVPLSPAQERLWLLQRLHPASTAYTYPLVVRLRGHVDAGALREALGDVAARHEILRTVIDEGPSQRVLAGPGADLTVVRCPSAGPALAGALARPFDLAVEAPLRATLIEEQETGDTVLALVLHHIAMDEWSDGPLLRDLDAAYAARLAGHAPEWEPLPVQYADYALWLRSHEQPDGQPDRRPDDDRAYWERRLRGLPAEIPLPADLPLP</sequence>
<dbReference type="GO" id="GO:0005829">
    <property type="term" value="C:cytosol"/>
    <property type="evidence" value="ECO:0007669"/>
    <property type="project" value="TreeGrafter"/>
</dbReference>
<dbReference type="InterPro" id="IPR025110">
    <property type="entry name" value="AMP-bd_C"/>
</dbReference>
<dbReference type="GO" id="GO:0044550">
    <property type="term" value="P:secondary metabolite biosynthetic process"/>
    <property type="evidence" value="ECO:0007669"/>
    <property type="project" value="TreeGrafter"/>
</dbReference>
<dbReference type="Pfam" id="PF13193">
    <property type="entry name" value="AMP-binding_C"/>
    <property type="match status" value="1"/>
</dbReference>
<evidence type="ECO:0000256" key="2">
    <source>
        <dbReference type="ARBA" id="ARBA00022450"/>
    </source>
</evidence>
<dbReference type="SMART" id="SM00823">
    <property type="entry name" value="PKS_PP"/>
    <property type="match status" value="2"/>
</dbReference>
<dbReference type="InterPro" id="IPR020806">
    <property type="entry name" value="PKS_PP-bd"/>
</dbReference>
<dbReference type="GO" id="GO:0043041">
    <property type="term" value="P:amino acid activation for nonribosomal peptide biosynthetic process"/>
    <property type="evidence" value="ECO:0007669"/>
    <property type="project" value="TreeGrafter"/>
</dbReference>
<dbReference type="SUPFAM" id="SSF56801">
    <property type="entry name" value="Acetyl-CoA synthetase-like"/>
    <property type="match status" value="1"/>
</dbReference>
<dbReference type="InterPro" id="IPR001242">
    <property type="entry name" value="Condensation_dom"/>
</dbReference>
<dbReference type="Gene3D" id="3.30.300.30">
    <property type="match status" value="1"/>
</dbReference>
<dbReference type="Gene3D" id="2.30.38.10">
    <property type="entry name" value="Luciferase, Domain 3"/>
    <property type="match status" value="1"/>
</dbReference>
<dbReference type="Pfam" id="PF00668">
    <property type="entry name" value="Condensation"/>
    <property type="match status" value="3"/>
</dbReference>
<evidence type="ECO:0000256" key="1">
    <source>
        <dbReference type="ARBA" id="ARBA00001957"/>
    </source>
</evidence>
<comment type="cofactor">
    <cofactor evidence="1">
        <name>pantetheine 4'-phosphate</name>
        <dbReference type="ChEBI" id="CHEBI:47942"/>
    </cofactor>
</comment>
<dbReference type="PROSITE" id="PS00012">
    <property type="entry name" value="PHOSPHOPANTETHEINE"/>
    <property type="match status" value="1"/>
</dbReference>
<proteinExistence type="predicted"/>
<dbReference type="SUPFAM" id="SSF52777">
    <property type="entry name" value="CoA-dependent acyltransferases"/>
    <property type="match status" value="5"/>
</dbReference>
<dbReference type="Pfam" id="PF00550">
    <property type="entry name" value="PP-binding"/>
    <property type="match status" value="2"/>
</dbReference>
<dbReference type="SUPFAM" id="SSF47336">
    <property type="entry name" value="ACP-like"/>
    <property type="match status" value="2"/>
</dbReference>
<dbReference type="InterPro" id="IPR006162">
    <property type="entry name" value="Ppantetheine_attach_site"/>
</dbReference>
<organism evidence="6 7">
    <name type="scientific">Nonomuraea mesophila</name>
    <dbReference type="NCBI Taxonomy" id="2530382"/>
    <lineage>
        <taxon>Bacteria</taxon>
        <taxon>Bacillati</taxon>
        <taxon>Actinomycetota</taxon>
        <taxon>Actinomycetes</taxon>
        <taxon>Streptosporangiales</taxon>
        <taxon>Streptosporangiaceae</taxon>
        <taxon>Nonomuraea</taxon>
    </lineage>
</organism>
<dbReference type="GO" id="GO:0008610">
    <property type="term" value="P:lipid biosynthetic process"/>
    <property type="evidence" value="ECO:0007669"/>
    <property type="project" value="UniProtKB-ARBA"/>
</dbReference>
<dbReference type="Pfam" id="PF00501">
    <property type="entry name" value="AMP-binding"/>
    <property type="match status" value="1"/>
</dbReference>
<dbReference type="Gene3D" id="3.30.559.10">
    <property type="entry name" value="Chloramphenicol acetyltransferase-like domain"/>
    <property type="match status" value="3"/>
</dbReference>
<dbReference type="InterPro" id="IPR045851">
    <property type="entry name" value="AMP-bd_C_sf"/>
</dbReference>
<dbReference type="FunFam" id="3.40.50.980:FF:000001">
    <property type="entry name" value="Non-ribosomal peptide synthetase"/>
    <property type="match status" value="1"/>
</dbReference>
<dbReference type="CDD" id="cd05930">
    <property type="entry name" value="A_NRPS"/>
    <property type="match status" value="1"/>
</dbReference>
<dbReference type="EMBL" id="SMLD01000299">
    <property type="protein sequence ID" value="TDE21357.1"/>
    <property type="molecule type" value="Genomic_DNA"/>
</dbReference>
<dbReference type="NCBIfam" id="TIGR01733">
    <property type="entry name" value="AA-adenyl-dom"/>
    <property type="match status" value="1"/>
</dbReference>
<dbReference type="PROSITE" id="PS50075">
    <property type="entry name" value="CARRIER"/>
    <property type="match status" value="2"/>
</dbReference>
<reference evidence="6 7" key="1">
    <citation type="submission" date="2019-03" db="EMBL/GenBank/DDBJ databases">
        <title>Draft genome sequences of novel Actinobacteria.</title>
        <authorList>
            <person name="Sahin N."/>
            <person name="Ay H."/>
            <person name="Saygin H."/>
        </authorList>
    </citation>
    <scope>NUCLEOTIDE SEQUENCE [LARGE SCALE GENOMIC DNA]</scope>
    <source>
        <strain evidence="6 7">6K102</strain>
    </source>
</reference>
<dbReference type="PROSITE" id="PS00455">
    <property type="entry name" value="AMP_BINDING"/>
    <property type="match status" value="1"/>
</dbReference>
<dbReference type="InterPro" id="IPR000873">
    <property type="entry name" value="AMP-dep_synth/lig_dom"/>
</dbReference>
<dbReference type="InterPro" id="IPR010071">
    <property type="entry name" value="AA_adenyl_dom"/>
</dbReference>
<name>A0A4R5E3T9_9ACTN</name>
<feature type="non-terminal residue" evidence="6">
    <location>
        <position position="1802"/>
    </location>
</feature>
<dbReference type="PANTHER" id="PTHR45527:SF1">
    <property type="entry name" value="FATTY ACID SYNTHASE"/>
    <property type="match status" value="1"/>
</dbReference>
<dbReference type="GO" id="GO:0003824">
    <property type="term" value="F:catalytic activity"/>
    <property type="evidence" value="ECO:0007669"/>
    <property type="project" value="InterPro"/>
</dbReference>
<dbReference type="InterPro" id="IPR020845">
    <property type="entry name" value="AMP-binding_CS"/>
</dbReference>
<accession>A0A4R5E3T9</accession>
<evidence type="ECO:0000313" key="6">
    <source>
        <dbReference type="EMBL" id="TDE21357.1"/>
    </source>
</evidence>
<feature type="compositionally biased region" description="Pro residues" evidence="4">
    <location>
        <begin position="80"/>
        <end position="96"/>
    </location>
</feature>
<feature type="region of interest" description="Disordered" evidence="4">
    <location>
        <begin position="1575"/>
        <end position="1594"/>
    </location>
</feature>
<dbReference type="InterPro" id="IPR023213">
    <property type="entry name" value="CAT-like_dom_sf"/>
</dbReference>
<comment type="caution">
    <text evidence="6">The sequence shown here is derived from an EMBL/GenBank/DDBJ whole genome shotgun (WGS) entry which is preliminary data.</text>
</comment>
<dbReference type="Proteomes" id="UP000295136">
    <property type="component" value="Unassembled WGS sequence"/>
</dbReference>
<dbReference type="InterPro" id="IPR009081">
    <property type="entry name" value="PP-bd_ACP"/>
</dbReference>